<evidence type="ECO:0000313" key="12">
    <source>
        <dbReference type="Proteomes" id="UP000050640"/>
    </source>
</evidence>
<dbReference type="GO" id="GO:0005789">
    <property type="term" value="C:endoplasmic reticulum membrane"/>
    <property type="evidence" value="ECO:0007669"/>
    <property type="project" value="UniProtKB-SubCell"/>
</dbReference>
<dbReference type="GO" id="GO:0005886">
    <property type="term" value="C:plasma membrane"/>
    <property type="evidence" value="ECO:0007669"/>
    <property type="project" value="UniProtKB-SubCell"/>
</dbReference>
<dbReference type="PANTHER" id="PTHR23085:SF16">
    <property type="entry name" value="GH28348P"/>
    <property type="match status" value="1"/>
</dbReference>
<organism evidence="12 13">
    <name type="scientific">Elaeophora elaphi</name>
    <dbReference type="NCBI Taxonomy" id="1147741"/>
    <lineage>
        <taxon>Eukaryota</taxon>
        <taxon>Metazoa</taxon>
        <taxon>Ecdysozoa</taxon>
        <taxon>Nematoda</taxon>
        <taxon>Chromadorea</taxon>
        <taxon>Rhabditida</taxon>
        <taxon>Spirurina</taxon>
        <taxon>Spiruromorpha</taxon>
        <taxon>Filarioidea</taxon>
        <taxon>Onchocercidae</taxon>
        <taxon>Elaeophora</taxon>
    </lineage>
</organism>
<sequence length="119" mass="13228">MNGGRFDFDDGGTYCGGWEEGKAHGHGVCTGPQGKGEYAGAWHYGFELLLEKGAYQGQWLRGMRHGYGIRKSVQHSVAAKFRSRSRTNASLTSLRSEYGEGEENEKKNYGIFQNSNKQT</sequence>
<name>A0A0R3RUM6_9BILA</name>
<dbReference type="PANTHER" id="PTHR23085">
    <property type="entry name" value="GH28348P"/>
    <property type="match status" value="1"/>
</dbReference>
<evidence type="ECO:0000256" key="8">
    <source>
        <dbReference type="ARBA" id="ARBA00022824"/>
    </source>
</evidence>
<keyword evidence="8" id="KW-0256">Endoplasmic reticulum</keyword>
<evidence type="ECO:0000313" key="13">
    <source>
        <dbReference type="WBParaSite" id="EEL_0000573401-mRNA-1"/>
    </source>
</evidence>
<dbReference type="Proteomes" id="UP000050640">
    <property type="component" value="Unplaced"/>
</dbReference>
<protein>
    <submittedName>
        <fullName evidence="13">Junctophilin-1</fullName>
    </submittedName>
</protein>
<keyword evidence="12" id="KW-1185">Reference proteome</keyword>
<evidence type="ECO:0000256" key="4">
    <source>
        <dbReference type="ARBA" id="ARBA00008599"/>
    </source>
</evidence>
<keyword evidence="10" id="KW-0472">Membrane</keyword>
<dbReference type="SMART" id="SM00698">
    <property type="entry name" value="MORN"/>
    <property type="match status" value="2"/>
</dbReference>
<evidence type="ECO:0000256" key="2">
    <source>
        <dbReference type="ARBA" id="ARBA00004184"/>
    </source>
</evidence>
<keyword evidence="9" id="KW-1133">Transmembrane helix</keyword>
<dbReference type="GO" id="GO:0030314">
    <property type="term" value="C:junctional membrane complex"/>
    <property type="evidence" value="ECO:0007669"/>
    <property type="project" value="InterPro"/>
</dbReference>
<dbReference type="STRING" id="1147741.A0A0R3RUM6"/>
<evidence type="ECO:0000256" key="7">
    <source>
        <dbReference type="ARBA" id="ARBA00022737"/>
    </source>
</evidence>
<evidence type="ECO:0000256" key="11">
    <source>
        <dbReference type="SAM" id="MobiDB-lite"/>
    </source>
</evidence>
<reference evidence="13" key="1">
    <citation type="submission" date="2017-02" db="UniProtKB">
        <authorList>
            <consortium name="WormBaseParasite"/>
        </authorList>
    </citation>
    <scope>IDENTIFICATION</scope>
</reference>
<dbReference type="AlphaFoldDB" id="A0A0R3RUM6"/>
<evidence type="ECO:0000256" key="9">
    <source>
        <dbReference type="ARBA" id="ARBA00022989"/>
    </source>
</evidence>
<dbReference type="Pfam" id="PF02493">
    <property type="entry name" value="MORN"/>
    <property type="match status" value="2"/>
</dbReference>
<feature type="region of interest" description="Disordered" evidence="11">
    <location>
        <begin position="92"/>
        <end position="119"/>
    </location>
</feature>
<dbReference type="InterPro" id="IPR017191">
    <property type="entry name" value="Junctophilin"/>
</dbReference>
<comment type="subcellular location">
    <subcellularLocation>
        <location evidence="3">Cell membrane</location>
    </subcellularLocation>
    <subcellularLocation>
        <location evidence="2">Endomembrane system</location>
        <topology evidence="2">Peripheral membrane protein</topology>
    </subcellularLocation>
    <subcellularLocation>
        <location evidence="1">Endoplasmic reticulum membrane</location>
        <topology evidence="1">Single-pass type IV membrane protein</topology>
    </subcellularLocation>
</comment>
<proteinExistence type="inferred from homology"/>
<accession>A0A0R3RUM6</accession>
<keyword evidence="6" id="KW-0812">Transmembrane</keyword>
<dbReference type="SUPFAM" id="SSF82185">
    <property type="entry name" value="Histone H3 K4-specific methyltransferase SET7/9 N-terminal domain"/>
    <property type="match status" value="1"/>
</dbReference>
<dbReference type="InterPro" id="IPR003409">
    <property type="entry name" value="MORN"/>
</dbReference>
<keyword evidence="5" id="KW-1003">Cell membrane</keyword>
<evidence type="ECO:0000256" key="10">
    <source>
        <dbReference type="ARBA" id="ARBA00023136"/>
    </source>
</evidence>
<evidence type="ECO:0000256" key="6">
    <source>
        <dbReference type="ARBA" id="ARBA00022692"/>
    </source>
</evidence>
<evidence type="ECO:0000256" key="5">
    <source>
        <dbReference type="ARBA" id="ARBA00022475"/>
    </source>
</evidence>
<dbReference type="FunFam" id="2.20.110.10:FF:000025">
    <property type="entry name" value="MORN repeat, putative"/>
    <property type="match status" value="1"/>
</dbReference>
<keyword evidence="7" id="KW-0677">Repeat</keyword>
<comment type="similarity">
    <text evidence="4">Belongs to the junctophilin family.</text>
</comment>
<dbReference type="Gene3D" id="2.20.110.10">
    <property type="entry name" value="Histone H3 K4-specific methyltransferase SET7/9 N-terminal domain"/>
    <property type="match status" value="1"/>
</dbReference>
<evidence type="ECO:0000256" key="3">
    <source>
        <dbReference type="ARBA" id="ARBA00004236"/>
    </source>
</evidence>
<evidence type="ECO:0000256" key="1">
    <source>
        <dbReference type="ARBA" id="ARBA00004163"/>
    </source>
</evidence>
<dbReference type="WBParaSite" id="EEL_0000573401-mRNA-1">
    <property type="protein sequence ID" value="EEL_0000573401-mRNA-1"/>
    <property type="gene ID" value="EEL_0000573401"/>
</dbReference>